<gene>
    <name evidence="1" type="ORF">AU512_16610</name>
</gene>
<dbReference type="EMBL" id="LUTQ01000122">
    <property type="protein sequence ID" value="OSN03566.1"/>
    <property type="molecule type" value="Genomic_DNA"/>
</dbReference>
<organism evidence="1 2">
    <name type="scientific">Lonsdalea iberica</name>
    <dbReference type="NCBI Taxonomy" id="1082703"/>
    <lineage>
        <taxon>Bacteria</taxon>
        <taxon>Pseudomonadati</taxon>
        <taxon>Pseudomonadota</taxon>
        <taxon>Gammaproteobacteria</taxon>
        <taxon>Enterobacterales</taxon>
        <taxon>Pectobacteriaceae</taxon>
        <taxon>Lonsdalea</taxon>
    </lineage>
</organism>
<dbReference type="Proteomes" id="UP000194040">
    <property type="component" value="Unassembled WGS sequence"/>
</dbReference>
<name>A0ABX3XBS7_9GAMM</name>
<sequence length="49" mass="5476">MEVSHKLPDGSSISIHYQYNANTGKAYDMKITTPQRNPLQSGPSLKDKK</sequence>
<evidence type="ECO:0000313" key="2">
    <source>
        <dbReference type="Proteomes" id="UP000194040"/>
    </source>
</evidence>
<comment type="caution">
    <text evidence="1">The sequence shown here is derived from an EMBL/GenBank/DDBJ whole genome shotgun (WGS) entry which is preliminary data.</text>
</comment>
<evidence type="ECO:0000313" key="1">
    <source>
        <dbReference type="EMBL" id="OSN03566.1"/>
    </source>
</evidence>
<accession>A0ABX3XBS7</accession>
<proteinExistence type="predicted"/>
<keyword evidence="2" id="KW-1185">Reference proteome</keyword>
<protein>
    <submittedName>
        <fullName evidence="1">Hemolysin</fullName>
    </submittedName>
</protein>
<reference evidence="1 2" key="1">
    <citation type="submission" date="2016-02" db="EMBL/GenBank/DDBJ databases">
        <title>Species-wide whole genome sequencing reveals diversity, host range in Lonsdalea quercina.</title>
        <authorList>
            <person name="Li Y."/>
        </authorList>
    </citation>
    <scope>NUCLEOTIDE SEQUENCE [LARGE SCALE GENOMIC DNA]</scope>
    <source>
        <strain evidence="1 2">LMG 26265</strain>
    </source>
</reference>